<dbReference type="CDD" id="cd17536">
    <property type="entry name" value="REC_YesN-like"/>
    <property type="match status" value="1"/>
</dbReference>
<feature type="domain" description="Response regulatory" evidence="10">
    <location>
        <begin position="3"/>
        <end position="121"/>
    </location>
</feature>
<dbReference type="SMART" id="SM00448">
    <property type="entry name" value="REC"/>
    <property type="match status" value="1"/>
</dbReference>
<evidence type="ECO:0000313" key="11">
    <source>
        <dbReference type="EMBL" id="UOQ48385.1"/>
    </source>
</evidence>
<protein>
    <submittedName>
        <fullName evidence="11">Response regulator</fullName>
    </submittedName>
</protein>
<keyword evidence="5" id="KW-0805">Transcription regulation</keyword>
<name>A0ABY4EVF3_9BACI</name>
<dbReference type="Pfam" id="PF12833">
    <property type="entry name" value="HTH_18"/>
    <property type="match status" value="1"/>
</dbReference>
<dbReference type="Pfam" id="PF00072">
    <property type="entry name" value="Response_reg"/>
    <property type="match status" value="1"/>
</dbReference>
<dbReference type="InterPro" id="IPR001789">
    <property type="entry name" value="Sig_transdc_resp-reg_receiver"/>
</dbReference>
<dbReference type="InterPro" id="IPR020449">
    <property type="entry name" value="Tscrpt_reg_AraC-type_HTH"/>
</dbReference>
<dbReference type="Gene3D" id="1.10.10.60">
    <property type="entry name" value="Homeodomain-like"/>
    <property type="match status" value="2"/>
</dbReference>
<gene>
    <name evidence="11" type="ORF">MUN88_20505</name>
</gene>
<accession>A0ABY4EVF3</accession>
<evidence type="ECO:0000256" key="7">
    <source>
        <dbReference type="ARBA" id="ARBA00023163"/>
    </source>
</evidence>
<keyword evidence="6" id="KW-0238">DNA-binding</keyword>
<dbReference type="SUPFAM" id="SSF46689">
    <property type="entry name" value="Homeodomain-like"/>
    <property type="match status" value="2"/>
</dbReference>
<dbReference type="PRINTS" id="PR00032">
    <property type="entry name" value="HTHARAC"/>
</dbReference>
<dbReference type="InterPro" id="IPR018062">
    <property type="entry name" value="HTH_AraC-typ_CS"/>
</dbReference>
<evidence type="ECO:0000256" key="3">
    <source>
        <dbReference type="ARBA" id="ARBA00022553"/>
    </source>
</evidence>
<dbReference type="InterPro" id="IPR018060">
    <property type="entry name" value="HTH_AraC"/>
</dbReference>
<evidence type="ECO:0000256" key="1">
    <source>
        <dbReference type="ARBA" id="ARBA00004496"/>
    </source>
</evidence>
<evidence type="ECO:0000256" key="2">
    <source>
        <dbReference type="ARBA" id="ARBA00022490"/>
    </source>
</evidence>
<evidence type="ECO:0000256" key="8">
    <source>
        <dbReference type="PROSITE-ProRule" id="PRU00169"/>
    </source>
</evidence>
<dbReference type="PROSITE" id="PS50110">
    <property type="entry name" value="RESPONSE_REGULATORY"/>
    <property type="match status" value="1"/>
</dbReference>
<dbReference type="EMBL" id="CP095072">
    <property type="protein sequence ID" value="UOQ48385.1"/>
    <property type="molecule type" value="Genomic_DNA"/>
</dbReference>
<keyword evidence="7" id="KW-0804">Transcription</keyword>
<evidence type="ECO:0000313" key="12">
    <source>
        <dbReference type="Proteomes" id="UP000831782"/>
    </source>
</evidence>
<dbReference type="Gene3D" id="3.40.50.2300">
    <property type="match status" value="1"/>
</dbReference>
<evidence type="ECO:0000259" key="10">
    <source>
        <dbReference type="PROSITE" id="PS50110"/>
    </source>
</evidence>
<comment type="subcellular location">
    <subcellularLocation>
        <location evidence="1">Cytoplasm</location>
    </subcellularLocation>
</comment>
<reference evidence="11 12" key="1">
    <citation type="submission" date="2022-04" db="EMBL/GenBank/DDBJ databases">
        <title>Gracilibacillus sp. isolated from saltern.</title>
        <authorList>
            <person name="Won M."/>
            <person name="Lee C.-M."/>
            <person name="Woen H.-Y."/>
            <person name="Kwon S.-W."/>
        </authorList>
    </citation>
    <scope>NUCLEOTIDE SEQUENCE [LARGE SCALE GENOMIC DNA]</scope>
    <source>
        <strain evidence="11 12">SSWR10-1</strain>
    </source>
</reference>
<dbReference type="Proteomes" id="UP000831782">
    <property type="component" value="Chromosome"/>
</dbReference>
<evidence type="ECO:0000256" key="5">
    <source>
        <dbReference type="ARBA" id="ARBA00023015"/>
    </source>
</evidence>
<dbReference type="PANTHER" id="PTHR42713">
    <property type="entry name" value="HISTIDINE KINASE-RELATED"/>
    <property type="match status" value="1"/>
</dbReference>
<dbReference type="RefSeq" id="WP_244718823.1">
    <property type="nucleotide sequence ID" value="NZ_CP095072.1"/>
</dbReference>
<keyword evidence="3 8" id="KW-0597">Phosphoprotein</keyword>
<feature type="modified residue" description="4-aspartylphosphate" evidence="8">
    <location>
        <position position="55"/>
    </location>
</feature>
<dbReference type="SUPFAM" id="SSF52172">
    <property type="entry name" value="CheY-like"/>
    <property type="match status" value="1"/>
</dbReference>
<dbReference type="PROSITE" id="PS01124">
    <property type="entry name" value="HTH_ARAC_FAMILY_2"/>
    <property type="match status" value="1"/>
</dbReference>
<dbReference type="PROSITE" id="PS00041">
    <property type="entry name" value="HTH_ARAC_FAMILY_1"/>
    <property type="match status" value="1"/>
</dbReference>
<feature type="domain" description="HTH araC/xylS-type" evidence="9">
    <location>
        <begin position="407"/>
        <end position="505"/>
    </location>
</feature>
<proteinExistence type="predicted"/>
<keyword evidence="4" id="KW-0902">Two-component regulatory system</keyword>
<keyword evidence="2" id="KW-0963">Cytoplasm</keyword>
<dbReference type="SMART" id="SM00342">
    <property type="entry name" value="HTH_ARAC"/>
    <property type="match status" value="1"/>
</dbReference>
<evidence type="ECO:0000256" key="6">
    <source>
        <dbReference type="ARBA" id="ARBA00023125"/>
    </source>
</evidence>
<dbReference type="InterPro" id="IPR011006">
    <property type="entry name" value="CheY-like_superfamily"/>
</dbReference>
<keyword evidence="12" id="KW-1185">Reference proteome</keyword>
<dbReference type="InterPro" id="IPR051552">
    <property type="entry name" value="HptR"/>
</dbReference>
<evidence type="ECO:0000256" key="4">
    <source>
        <dbReference type="ARBA" id="ARBA00023012"/>
    </source>
</evidence>
<dbReference type="PANTHER" id="PTHR42713:SF3">
    <property type="entry name" value="TRANSCRIPTIONAL REGULATORY PROTEIN HPTR"/>
    <property type="match status" value="1"/>
</dbReference>
<organism evidence="11 12">
    <name type="scientific">Gracilibacillus caseinilyticus</name>
    <dbReference type="NCBI Taxonomy" id="2932256"/>
    <lineage>
        <taxon>Bacteria</taxon>
        <taxon>Bacillati</taxon>
        <taxon>Bacillota</taxon>
        <taxon>Bacilli</taxon>
        <taxon>Bacillales</taxon>
        <taxon>Bacillaceae</taxon>
        <taxon>Gracilibacillus</taxon>
    </lineage>
</organism>
<dbReference type="InterPro" id="IPR009057">
    <property type="entry name" value="Homeodomain-like_sf"/>
</dbReference>
<evidence type="ECO:0000259" key="9">
    <source>
        <dbReference type="PROSITE" id="PS01124"/>
    </source>
</evidence>
<sequence length="511" mass="60402">MHKVYLVDDDVFVRKGIRTLIDWESYGFIVCGESDNGEDALADIMKLKPDLVVTDIRMPVIDGLDLIQHCRETIEHTPNFIVISGYNDFQYAQRALRYGVKDFIVKPIDQNEFHQTLERIASTIKKENLWKQKEGKLEAVSFVRKLILCGQEWCEHQSQHPFFSENTYTYMKVEINGLHVDYHQCFKTMEQSLQKMKADQHFILFEEKMNCLGLVINDRFLSENNLHLNNFLSDWYQLLEMDVHIYCGDTVNQVEKLPSSYKKAKNNVQYKYLFDASVITTSMTKEKEVFFIDLDQAYYDDMIEFIEEKNKECIDQQLRRMIDACRELYFARDALCTMVNRLNHKILKSIKEADADEQNISNLKEMLEWDQYSLSLSQLTRLWYAFIMDAASILHQAYQNNGQGTIYQIKKYIHMHYDQPLTLKSIANTFYMNPVYMGQLFKKTYGVYFKDYILTVRMDEAKKLLRTTDLKVYEVAENVGFTNPDYFVTQFEKIVNSTPSQYRKKLLNRIS</sequence>